<reference evidence="4" key="1">
    <citation type="journal article" date="2019" name="Nat. Commun.">
        <title>Expansion of phycobilisome linker gene families in mesophilic red algae.</title>
        <authorList>
            <person name="Lee J."/>
            <person name="Kim D."/>
            <person name="Bhattacharya D."/>
            <person name="Yoon H.S."/>
        </authorList>
    </citation>
    <scope>NUCLEOTIDE SEQUENCE [LARGE SCALE GENOMIC DNA]</scope>
    <source>
        <strain evidence="4">CCMP 1328</strain>
    </source>
</reference>
<evidence type="ECO:0000256" key="1">
    <source>
        <dbReference type="SAM" id="MobiDB-lite"/>
    </source>
</evidence>
<dbReference type="PANTHER" id="PTHR13992:SF39">
    <property type="entry name" value="SMRTER, ISOFORM G"/>
    <property type="match status" value="1"/>
</dbReference>
<dbReference type="InterPro" id="IPR051571">
    <property type="entry name" value="N-CoR_corepressor"/>
</dbReference>
<dbReference type="GO" id="GO:0032991">
    <property type="term" value="C:protein-containing complex"/>
    <property type="evidence" value="ECO:0007669"/>
    <property type="project" value="UniProtKB-ARBA"/>
</dbReference>
<feature type="domain" description="SANT" evidence="2">
    <location>
        <begin position="303"/>
        <end position="354"/>
    </location>
</feature>
<dbReference type="GO" id="GO:0005654">
    <property type="term" value="C:nucleoplasm"/>
    <property type="evidence" value="ECO:0007669"/>
    <property type="project" value="UniProtKB-ARBA"/>
</dbReference>
<dbReference type="OrthoDB" id="3068at2759"/>
<dbReference type="CDD" id="cd00167">
    <property type="entry name" value="SANT"/>
    <property type="match status" value="1"/>
</dbReference>
<evidence type="ECO:0000259" key="2">
    <source>
        <dbReference type="PROSITE" id="PS51293"/>
    </source>
</evidence>
<dbReference type="PROSITE" id="PS51293">
    <property type="entry name" value="SANT"/>
    <property type="match status" value="1"/>
</dbReference>
<dbReference type="InterPro" id="IPR001005">
    <property type="entry name" value="SANT/Myb"/>
</dbReference>
<feature type="region of interest" description="Disordered" evidence="1">
    <location>
        <begin position="42"/>
        <end position="72"/>
    </location>
</feature>
<dbReference type="GO" id="GO:0000785">
    <property type="term" value="C:chromatin"/>
    <property type="evidence" value="ECO:0007669"/>
    <property type="project" value="TreeGrafter"/>
</dbReference>
<comment type="caution">
    <text evidence="3">The sequence shown here is derived from an EMBL/GenBank/DDBJ whole genome shotgun (WGS) entry which is preliminary data.</text>
</comment>
<keyword evidence="3" id="KW-0675">Receptor</keyword>
<gene>
    <name evidence="3" type="ORF">FVE85_6199</name>
</gene>
<feature type="compositionally biased region" description="Basic and acidic residues" evidence="1">
    <location>
        <begin position="44"/>
        <end position="63"/>
    </location>
</feature>
<sequence>MIDPDPQERRSEDLRVALDRTHDKIRTLQLVSARLRARMQATEEALREEQSSGRLESWRRPDTLEAGGRNGGQCADVSARYEPLYAPLIQVIVRENRKRARLAEQQLDRVCFEPECGIAAAPVIPRVWEVDKVLLDELLESSRRNIVCSRICESSLSQKIHTRRLYEKYSELKQAWIAGLERRISGEKTARKRAIQRERDRFILLNTREADAISSAKLTSSGRVTYRSASGLSGTGTLQLSTVQSLNEVDAVLDEIELCRGTPQGVERWRLTSADIPDQDPLYKPVTASVRIDDPLADLYACRARNPWTVAEKMVFLEQFLSEEKQFKKIASALPYKSVYDCVRFYFQNKLRMNLKPLLKEARMKKKATATTARKVLTLARRGFSMDAVRKYVVGVESKDVMDTCL</sequence>
<dbReference type="SMART" id="SM00717">
    <property type="entry name" value="SANT"/>
    <property type="match status" value="1"/>
</dbReference>
<dbReference type="AlphaFoldDB" id="A0A5J4Z6I7"/>
<dbReference type="GO" id="GO:0006357">
    <property type="term" value="P:regulation of transcription by RNA polymerase II"/>
    <property type="evidence" value="ECO:0007669"/>
    <property type="project" value="TreeGrafter"/>
</dbReference>
<organism evidence="3 4">
    <name type="scientific">Porphyridium purpureum</name>
    <name type="common">Red alga</name>
    <name type="synonym">Porphyridium cruentum</name>
    <dbReference type="NCBI Taxonomy" id="35688"/>
    <lineage>
        <taxon>Eukaryota</taxon>
        <taxon>Rhodophyta</taxon>
        <taxon>Bangiophyceae</taxon>
        <taxon>Porphyridiales</taxon>
        <taxon>Porphyridiaceae</taxon>
        <taxon>Porphyridium</taxon>
    </lineage>
</organism>
<dbReference type="PANTHER" id="PTHR13992">
    <property type="entry name" value="NUCLEAR RECEPTOR CO-REPRESSOR RELATED NCOR"/>
    <property type="match status" value="1"/>
</dbReference>
<dbReference type="InterPro" id="IPR009057">
    <property type="entry name" value="Homeodomain-like_sf"/>
</dbReference>
<keyword evidence="4" id="KW-1185">Reference proteome</keyword>
<dbReference type="SUPFAM" id="SSF46689">
    <property type="entry name" value="Homeodomain-like"/>
    <property type="match status" value="1"/>
</dbReference>
<dbReference type="EMBL" id="VRMN01000001">
    <property type="protein sequence ID" value="KAA8498614.1"/>
    <property type="molecule type" value="Genomic_DNA"/>
</dbReference>
<protein>
    <submittedName>
        <fullName evidence="3">Nuclear receptor corepressor 2</fullName>
    </submittedName>
</protein>
<evidence type="ECO:0000313" key="4">
    <source>
        <dbReference type="Proteomes" id="UP000324585"/>
    </source>
</evidence>
<dbReference type="InterPro" id="IPR017884">
    <property type="entry name" value="SANT_dom"/>
</dbReference>
<name>A0A5J4Z6I7_PORPP</name>
<evidence type="ECO:0000313" key="3">
    <source>
        <dbReference type="EMBL" id="KAA8498614.1"/>
    </source>
</evidence>
<accession>A0A5J4Z6I7</accession>
<proteinExistence type="predicted"/>
<dbReference type="Proteomes" id="UP000324585">
    <property type="component" value="Unassembled WGS sequence"/>
</dbReference>
<dbReference type="Gene3D" id="1.10.10.60">
    <property type="entry name" value="Homeodomain-like"/>
    <property type="match status" value="1"/>
</dbReference>